<gene>
    <name evidence="5" type="ORF">PVL29_025607</name>
</gene>
<dbReference type="SUPFAM" id="SSF51197">
    <property type="entry name" value="Clavaminate synthase-like"/>
    <property type="match status" value="1"/>
</dbReference>
<evidence type="ECO:0000313" key="6">
    <source>
        <dbReference type="Proteomes" id="UP001168098"/>
    </source>
</evidence>
<comment type="similarity">
    <text evidence="3">Belongs to the iron/ascorbate-dependent oxidoreductase family.</text>
</comment>
<feature type="domain" description="Fe2OG dioxygenase" evidence="4">
    <location>
        <begin position="176"/>
        <end position="277"/>
    </location>
</feature>
<dbReference type="Gene3D" id="2.60.120.330">
    <property type="entry name" value="B-lactam Antibiotic, Isopenicillin N Synthase, Chain"/>
    <property type="match status" value="1"/>
</dbReference>
<accession>A0AA38YKE1</accession>
<keyword evidence="2 3" id="KW-0408">Iron</keyword>
<dbReference type="InterPro" id="IPR027443">
    <property type="entry name" value="IPNS-like_sf"/>
</dbReference>
<name>A0AA38YKE1_VITRO</name>
<dbReference type="Pfam" id="PF14226">
    <property type="entry name" value="DIOX_N"/>
    <property type="match status" value="1"/>
</dbReference>
<comment type="caution">
    <text evidence="5">The sequence shown here is derived from an EMBL/GenBank/DDBJ whole genome shotgun (WGS) entry which is preliminary data.</text>
</comment>
<dbReference type="PROSITE" id="PS51471">
    <property type="entry name" value="FE2OG_OXY"/>
    <property type="match status" value="1"/>
</dbReference>
<dbReference type="GO" id="GO:0046872">
    <property type="term" value="F:metal ion binding"/>
    <property type="evidence" value="ECO:0007669"/>
    <property type="project" value="UniProtKB-KW"/>
</dbReference>
<dbReference type="Pfam" id="PF03171">
    <property type="entry name" value="2OG-FeII_Oxy"/>
    <property type="match status" value="1"/>
</dbReference>
<protein>
    <recommendedName>
        <fullName evidence="4">Fe2OG dioxygenase domain-containing protein</fullName>
    </recommendedName>
</protein>
<dbReference type="AlphaFoldDB" id="A0AA38YKE1"/>
<sequence>MDEIVEPPFKEFCKHLSGNCVDEVESGTAFQKFFAVDELDLPLVGLNLVNLGPLESEECKRQICDAASNWGFLQLVNQGISLDIVSRLRSEQVKLFRQPFNKKANEKLLNLPSGSYRWEHKLQALSCNFHGLKPFTYPLSTIDEFAVKVFEMGQQIAQILAENLSGKSTFCSENCLPSSCFLRMNRYPPCLVSSNVFGIVPHIDSDFLTILHQDEVGRLQIIKDGKWIGVKLNPEALIINIGNLFQAWSNGIYNSVEHLVLNHQKVERFSIAYFFCSLADAVIQSYREPSIYRSFSFREYQKQVQEDAKSTGNKVGLSRSYR</sequence>
<evidence type="ECO:0000256" key="2">
    <source>
        <dbReference type="ARBA" id="ARBA00023004"/>
    </source>
</evidence>
<evidence type="ECO:0000259" key="4">
    <source>
        <dbReference type="PROSITE" id="PS51471"/>
    </source>
</evidence>
<proteinExistence type="inferred from homology"/>
<dbReference type="InterPro" id="IPR026992">
    <property type="entry name" value="DIOX_N"/>
</dbReference>
<dbReference type="InterPro" id="IPR005123">
    <property type="entry name" value="Oxoglu/Fe-dep_dioxygenase_dom"/>
</dbReference>
<dbReference type="PANTHER" id="PTHR47990">
    <property type="entry name" value="2-OXOGLUTARATE (2OG) AND FE(II)-DEPENDENT OXYGENASE SUPERFAMILY PROTEIN-RELATED"/>
    <property type="match status" value="1"/>
</dbReference>
<dbReference type="InterPro" id="IPR044861">
    <property type="entry name" value="IPNS-like_FE2OG_OXY"/>
</dbReference>
<keyword evidence="1 3" id="KW-0479">Metal-binding</keyword>
<keyword evidence="3" id="KW-0560">Oxidoreductase</keyword>
<dbReference type="GO" id="GO:0016491">
    <property type="term" value="F:oxidoreductase activity"/>
    <property type="evidence" value="ECO:0007669"/>
    <property type="project" value="UniProtKB-KW"/>
</dbReference>
<keyword evidence="6" id="KW-1185">Reference proteome</keyword>
<evidence type="ECO:0000256" key="1">
    <source>
        <dbReference type="ARBA" id="ARBA00022723"/>
    </source>
</evidence>
<organism evidence="5 6">
    <name type="scientific">Vitis rotundifolia</name>
    <name type="common">Muscadine grape</name>
    <dbReference type="NCBI Taxonomy" id="103349"/>
    <lineage>
        <taxon>Eukaryota</taxon>
        <taxon>Viridiplantae</taxon>
        <taxon>Streptophyta</taxon>
        <taxon>Embryophyta</taxon>
        <taxon>Tracheophyta</taxon>
        <taxon>Spermatophyta</taxon>
        <taxon>Magnoliopsida</taxon>
        <taxon>eudicotyledons</taxon>
        <taxon>Gunneridae</taxon>
        <taxon>Pentapetalae</taxon>
        <taxon>rosids</taxon>
        <taxon>Vitales</taxon>
        <taxon>Vitaceae</taxon>
        <taxon>Viteae</taxon>
        <taxon>Vitis</taxon>
    </lineage>
</organism>
<reference evidence="5 6" key="1">
    <citation type="journal article" date="2023" name="BMC Biotechnol.">
        <title>Vitis rotundifolia cv Carlos genome sequencing.</title>
        <authorList>
            <person name="Huff M."/>
            <person name="Hulse-Kemp A."/>
            <person name="Scheffler B."/>
            <person name="Youngblood R."/>
            <person name="Simpson S."/>
            <person name="Babiker E."/>
            <person name="Staton M."/>
        </authorList>
    </citation>
    <scope>NUCLEOTIDE SEQUENCE [LARGE SCALE GENOMIC DNA]</scope>
    <source>
        <tissue evidence="5">Leaf</tissue>
    </source>
</reference>
<dbReference type="InterPro" id="IPR050231">
    <property type="entry name" value="Iron_ascorbate_oxido_reductase"/>
</dbReference>
<evidence type="ECO:0000313" key="5">
    <source>
        <dbReference type="EMBL" id="KAJ9672035.1"/>
    </source>
</evidence>
<dbReference type="EMBL" id="JARBHA010000019">
    <property type="protein sequence ID" value="KAJ9672035.1"/>
    <property type="molecule type" value="Genomic_DNA"/>
</dbReference>
<dbReference type="Proteomes" id="UP001168098">
    <property type="component" value="Unassembled WGS sequence"/>
</dbReference>
<evidence type="ECO:0000256" key="3">
    <source>
        <dbReference type="RuleBase" id="RU003682"/>
    </source>
</evidence>